<evidence type="ECO:0000313" key="6">
    <source>
        <dbReference type="Proteomes" id="UP000721415"/>
    </source>
</evidence>
<accession>A0ABS0LPX2</accession>
<dbReference type="InterPro" id="IPR017871">
    <property type="entry name" value="ABC_transporter-like_CS"/>
</dbReference>
<dbReference type="Proteomes" id="UP000721415">
    <property type="component" value="Unassembled WGS sequence"/>
</dbReference>
<dbReference type="RefSeq" id="WP_197115102.1">
    <property type="nucleotide sequence ID" value="NZ_JACBXQ010000002.1"/>
</dbReference>
<keyword evidence="3 5" id="KW-0067">ATP-binding</keyword>
<dbReference type="InterPro" id="IPR017911">
    <property type="entry name" value="MacB-like_ATP-bd"/>
</dbReference>
<dbReference type="PANTHER" id="PTHR24220">
    <property type="entry name" value="IMPORT ATP-BINDING PROTEIN"/>
    <property type="match status" value="1"/>
</dbReference>
<dbReference type="InterPro" id="IPR003593">
    <property type="entry name" value="AAA+_ATPase"/>
</dbReference>
<dbReference type="InterPro" id="IPR015854">
    <property type="entry name" value="ABC_transpr_LolD-like"/>
</dbReference>
<evidence type="ECO:0000256" key="2">
    <source>
        <dbReference type="ARBA" id="ARBA00022741"/>
    </source>
</evidence>
<dbReference type="SMART" id="SM00382">
    <property type="entry name" value="AAA"/>
    <property type="match status" value="1"/>
</dbReference>
<feature type="domain" description="ABC transporter" evidence="4">
    <location>
        <begin position="6"/>
        <end position="240"/>
    </location>
</feature>
<dbReference type="Gene3D" id="3.40.50.300">
    <property type="entry name" value="P-loop containing nucleotide triphosphate hydrolases"/>
    <property type="match status" value="1"/>
</dbReference>
<keyword evidence="6" id="KW-1185">Reference proteome</keyword>
<dbReference type="PROSITE" id="PS50893">
    <property type="entry name" value="ABC_TRANSPORTER_2"/>
    <property type="match status" value="1"/>
</dbReference>
<dbReference type="CDD" id="cd03255">
    <property type="entry name" value="ABC_MJ0796_LolCDE_FtsE"/>
    <property type="match status" value="1"/>
</dbReference>
<dbReference type="SUPFAM" id="SSF52540">
    <property type="entry name" value="P-loop containing nucleoside triphosphate hydrolases"/>
    <property type="match status" value="1"/>
</dbReference>
<evidence type="ECO:0000313" key="5">
    <source>
        <dbReference type="EMBL" id="MBG9986189.1"/>
    </source>
</evidence>
<dbReference type="PROSITE" id="PS00211">
    <property type="entry name" value="ABC_TRANSPORTER_1"/>
    <property type="match status" value="1"/>
</dbReference>
<dbReference type="InterPro" id="IPR003439">
    <property type="entry name" value="ABC_transporter-like_ATP-bd"/>
</dbReference>
<comment type="caution">
    <text evidence="5">The sequence shown here is derived from an EMBL/GenBank/DDBJ whole genome shotgun (WGS) entry which is preliminary data.</text>
</comment>
<sequence length="245" mass="26723">MKTQILSANSISKSYDGQTAVLKEIDLNIVKGEFVSIMGPSGSGKSTLLYLLSSLDKIDSGDVNLLGTELSTLKMNDLSDFRRKRIGFVFQNSTFLSNLTLFDNILLPAMGENNTTALRNRALDIMDKLGIKELADRNLQEVSGGQLQRAGIARALMNNPQVLFADEPTGALNSKTADEILAIFLELNQAGMTIILVTHDATVASKGSRVLFLKDGNISKDVSFGDKEEAEKLHQIRTIMEELGI</sequence>
<proteinExistence type="predicted"/>
<evidence type="ECO:0000256" key="1">
    <source>
        <dbReference type="ARBA" id="ARBA00022448"/>
    </source>
</evidence>
<organism evidence="5 6">
    <name type="scientific">Facklamia lactis</name>
    <dbReference type="NCBI Taxonomy" id="2749967"/>
    <lineage>
        <taxon>Bacteria</taxon>
        <taxon>Bacillati</taxon>
        <taxon>Bacillota</taxon>
        <taxon>Bacilli</taxon>
        <taxon>Lactobacillales</taxon>
        <taxon>Aerococcaceae</taxon>
        <taxon>Facklamia</taxon>
    </lineage>
</organism>
<evidence type="ECO:0000259" key="4">
    <source>
        <dbReference type="PROSITE" id="PS50893"/>
    </source>
</evidence>
<dbReference type="InterPro" id="IPR027417">
    <property type="entry name" value="P-loop_NTPase"/>
</dbReference>
<gene>
    <name evidence="5" type="ORF">HZY91_04685</name>
</gene>
<reference evidence="5 6" key="1">
    <citation type="submission" date="2020-07" db="EMBL/GenBank/DDBJ databases">
        <title>Facklamia lactis sp. nov., isolated from raw milk.</title>
        <authorList>
            <person name="Doll E.V."/>
            <person name="Huptas C."/>
            <person name="Staib L."/>
            <person name="Wenning M."/>
            <person name="Scherer S."/>
        </authorList>
    </citation>
    <scope>NUCLEOTIDE SEQUENCE [LARGE SCALE GENOMIC DNA]</scope>
    <source>
        <strain evidence="5 6">DSM 111018</strain>
    </source>
</reference>
<name>A0ABS0LPX2_9LACT</name>
<dbReference type="Pfam" id="PF00005">
    <property type="entry name" value="ABC_tran"/>
    <property type="match status" value="1"/>
</dbReference>
<evidence type="ECO:0000256" key="3">
    <source>
        <dbReference type="ARBA" id="ARBA00022840"/>
    </source>
</evidence>
<keyword evidence="2" id="KW-0547">Nucleotide-binding</keyword>
<dbReference type="GO" id="GO:0005524">
    <property type="term" value="F:ATP binding"/>
    <property type="evidence" value="ECO:0007669"/>
    <property type="project" value="UniProtKB-KW"/>
</dbReference>
<protein>
    <submittedName>
        <fullName evidence="5">ABC transporter ATP-binding protein</fullName>
    </submittedName>
</protein>
<dbReference type="PANTHER" id="PTHR24220:SF692">
    <property type="entry name" value="ABC TRANSPORTER DOMAIN-CONTAINING PROTEIN"/>
    <property type="match status" value="1"/>
</dbReference>
<keyword evidence="1" id="KW-0813">Transport</keyword>
<dbReference type="EMBL" id="JACBXQ010000002">
    <property type="protein sequence ID" value="MBG9986189.1"/>
    <property type="molecule type" value="Genomic_DNA"/>
</dbReference>